<dbReference type="Proteomes" id="UP001163823">
    <property type="component" value="Chromosome 3"/>
</dbReference>
<comment type="caution">
    <text evidence="2">The sequence shown here is derived from an EMBL/GenBank/DDBJ whole genome shotgun (WGS) entry which is preliminary data.</text>
</comment>
<dbReference type="Gene3D" id="2.80.10.50">
    <property type="match status" value="1"/>
</dbReference>
<dbReference type="KEGG" id="qsa:O6P43_005387"/>
<dbReference type="Pfam" id="PF00197">
    <property type="entry name" value="Kunitz_legume"/>
    <property type="match status" value="1"/>
</dbReference>
<evidence type="ECO:0000313" key="2">
    <source>
        <dbReference type="EMBL" id="KAJ7975465.1"/>
    </source>
</evidence>
<accession>A0AAD7Q5Z6</accession>
<dbReference type="InterPro" id="IPR056368">
    <property type="entry name" value="KTI1"/>
</dbReference>
<dbReference type="PANTHER" id="PTHR33107">
    <property type="entry name" value="KUNITZ TRYPSIN INHIBITOR 2"/>
    <property type="match status" value="1"/>
</dbReference>
<dbReference type="GO" id="GO:0004866">
    <property type="term" value="F:endopeptidase inhibitor activity"/>
    <property type="evidence" value="ECO:0007669"/>
    <property type="project" value="InterPro"/>
</dbReference>
<dbReference type="PRINTS" id="PR00291">
    <property type="entry name" value="KUNITZINHBTR"/>
</dbReference>
<sequence>MKGSLLGLAASLTTFLLFALITTKPSLGQSDHVFDTKGNPLRWGRNYYILPIIRGSIGGGLTLGSHNKSGCPLYVTQEHSDLEKGLSVAFSHKTSKLPFVSTRDPLSITTTGPVATCKLSLTWKVIQESTTLWLVSTNGRSDLPNSEFRIVFYQSYYLIAFCPPLPEVPMPVVCPELGIYYAKDGTRYLAFGNGIEPLKFVFEKADLTNSQNLHYIETVV</sequence>
<protein>
    <submittedName>
        <fullName evidence="2">Kunitz trypsin inhibitor</fullName>
    </submittedName>
</protein>
<dbReference type="EMBL" id="JARAOO010000003">
    <property type="protein sequence ID" value="KAJ7975465.1"/>
    <property type="molecule type" value="Genomic_DNA"/>
</dbReference>
<evidence type="ECO:0000256" key="1">
    <source>
        <dbReference type="SAM" id="SignalP"/>
    </source>
</evidence>
<reference evidence="2" key="1">
    <citation type="journal article" date="2023" name="Science">
        <title>Elucidation of the pathway for biosynthesis of saponin adjuvants from the soapbark tree.</title>
        <authorList>
            <person name="Reed J."/>
            <person name="Orme A."/>
            <person name="El-Demerdash A."/>
            <person name="Owen C."/>
            <person name="Martin L.B.B."/>
            <person name="Misra R.C."/>
            <person name="Kikuchi S."/>
            <person name="Rejzek M."/>
            <person name="Martin A.C."/>
            <person name="Harkess A."/>
            <person name="Leebens-Mack J."/>
            <person name="Louveau T."/>
            <person name="Stephenson M.J."/>
            <person name="Osbourn A."/>
        </authorList>
    </citation>
    <scope>NUCLEOTIDE SEQUENCE</scope>
    <source>
        <strain evidence="2">S10</strain>
    </source>
</reference>
<dbReference type="AlphaFoldDB" id="A0AAD7Q5Z6"/>
<dbReference type="InterPro" id="IPR011065">
    <property type="entry name" value="Kunitz_inhibitor_STI-like_sf"/>
</dbReference>
<gene>
    <name evidence="2" type="ORF">O6P43_005387</name>
</gene>
<dbReference type="CDD" id="cd00178">
    <property type="entry name" value="beta-trefoil_STI"/>
    <property type="match status" value="1"/>
</dbReference>
<dbReference type="SMART" id="SM00452">
    <property type="entry name" value="STI"/>
    <property type="match status" value="1"/>
</dbReference>
<name>A0AAD7Q5Z6_QUISA</name>
<dbReference type="PANTHER" id="PTHR33107:SF5">
    <property type="entry name" value="KUNITZ TRYPSIN INHIBITOR 5"/>
    <property type="match status" value="1"/>
</dbReference>
<evidence type="ECO:0000313" key="3">
    <source>
        <dbReference type="Proteomes" id="UP001163823"/>
    </source>
</evidence>
<dbReference type="SUPFAM" id="SSF50386">
    <property type="entry name" value="STI-like"/>
    <property type="match status" value="1"/>
</dbReference>
<keyword evidence="1" id="KW-0732">Signal</keyword>
<dbReference type="InterPro" id="IPR002160">
    <property type="entry name" value="Prot_inh_Kunz-lg"/>
</dbReference>
<feature type="signal peptide" evidence="1">
    <location>
        <begin position="1"/>
        <end position="28"/>
    </location>
</feature>
<feature type="chain" id="PRO_5042123008" evidence="1">
    <location>
        <begin position="29"/>
        <end position="220"/>
    </location>
</feature>
<proteinExistence type="predicted"/>
<keyword evidence="3" id="KW-1185">Reference proteome</keyword>
<organism evidence="2 3">
    <name type="scientific">Quillaja saponaria</name>
    <name type="common">Soap bark tree</name>
    <dbReference type="NCBI Taxonomy" id="32244"/>
    <lineage>
        <taxon>Eukaryota</taxon>
        <taxon>Viridiplantae</taxon>
        <taxon>Streptophyta</taxon>
        <taxon>Embryophyta</taxon>
        <taxon>Tracheophyta</taxon>
        <taxon>Spermatophyta</taxon>
        <taxon>Magnoliopsida</taxon>
        <taxon>eudicotyledons</taxon>
        <taxon>Gunneridae</taxon>
        <taxon>Pentapetalae</taxon>
        <taxon>rosids</taxon>
        <taxon>fabids</taxon>
        <taxon>Fabales</taxon>
        <taxon>Quillajaceae</taxon>
        <taxon>Quillaja</taxon>
    </lineage>
</organism>